<gene>
    <name evidence="5" type="ORF">CLAFUR5_09220</name>
</gene>
<dbReference type="AlphaFoldDB" id="A0A9Q8PGN3"/>
<dbReference type="PANTHER" id="PTHR15081">
    <property type="entry name" value="NUCLEAR AUTOANTIGENIC SPERM PROTEIN NASP -RELATED"/>
    <property type="match status" value="1"/>
</dbReference>
<evidence type="ECO:0000313" key="5">
    <source>
        <dbReference type="EMBL" id="UJO22096.1"/>
    </source>
</evidence>
<feature type="compositionally biased region" description="Polar residues" evidence="3">
    <location>
        <begin position="156"/>
        <end position="170"/>
    </location>
</feature>
<evidence type="ECO:0000259" key="4">
    <source>
        <dbReference type="Pfam" id="PF10516"/>
    </source>
</evidence>
<feature type="compositionally biased region" description="Basic and acidic residues" evidence="3">
    <location>
        <begin position="466"/>
        <end position="475"/>
    </location>
</feature>
<dbReference type="PANTHER" id="PTHR15081:SF1">
    <property type="entry name" value="NUCLEAR AUTOANTIGENIC SPERM PROTEIN"/>
    <property type="match status" value="1"/>
</dbReference>
<reference evidence="5" key="2">
    <citation type="journal article" date="2022" name="Microb. Genom.">
        <title>A chromosome-scale genome assembly of the tomato pathogen Cladosporium fulvum reveals a compartmentalized genome architecture and the presence of a dispensable chromosome.</title>
        <authorList>
            <person name="Zaccaron A.Z."/>
            <person name="Chen L.H."/>
            <person name="Samaras A."/>
            <person name="Stergiopoulos I."/>
        </authorList>
    </citation>
    <scope>NUCLEOTIDE SEQUENCE</scope>
    <source>
        <strain evidence="5">Race5_Kim</strain>
    </source>
</reference>
<dbReference type="InterPro" id="IPR051730">
    <property type="entry name" value="NASP-like"/>
</dbReference>
<dbReference type="GO" id="GO:0005654">
    <property type="term" value="C:nucleoplasm"/>
    <property type="evidence" value="ECO:0007669"/>
    <property type="project" value="TreeGrafter"/>
</dbReference>
<feature type="compositionally biased region" description="Acidic residues" evidence="3">
    <location>
        <begin position="171"/>
        <end position="191"/>
    </location>
</feature>
<keyword evidence="6" id="KW-1185">Reference proteome</keyword>
<keyword evidence="2" id="KW-0802">TPR repeat</keyword>
<evidence type="ECO:0000256" key="1">
    <source>
        <dbReference type="ARBA" id="ARBA00022737"/>
    </source>
</evidence>
<accession>A0A9Q8PGN3</accession>
<feature type="domain" description="Tetratricopeptide SHNi-TPR" evidence="4">
    <location>
        <begin position="235"/>
        <end position="272"/>
    </location>
</feature>
<feature type="compositionally biased region" description="Basic and acidic residues" evidence="3">
    <location>
        <begin position="404"/>
        <end position="413"/>
    </location>
</feature>
<dbReference type="Pfam" id="PF10516">
    <property type="entry name" value="SHNi-TPR"/>
    <property type="match status" value="1"/>
</dbReference>
<evidence type="ECO:0000313" key="6">
    <source>
        <dbReference type="Proteomes" id="UP000756132"/>
    </source>
</evidence>
<feature type="region of interest" description="Disordered" evidence="3">
    <location>
        <begin position="89"/>
        <end position="125"/>
    </location>
</feature>
<dbReference type="GO" id="GO:0034080">
    <property type="term" value="P:CENP-A containing chromatin assembly"/>
    <property type="evidence" value="ECO:0007669"/>
    <property type="project" value="TreeGrafter"/>
</dbReference>
<keyword evidence="1" id="KW-0677">Repeat</keyword>
<name>A0A9Q8PGN3_PASFU</name>
<dbReference type="GeneID" id="71989098"/>
<dbReference type="OrthoDB" id="5587616at2759"/>
<sequence length="487" mass="52522">MADNMIEEPIVEATPAEELPAKLEQLKANATKEYSLKHYDAAAEIYSDAAAVQDQINGEMAVENADLLYQYGRCLYHVAVASADVLGGKVAGSGEPKRKKRKTSHAESRSAPLTNGGEGESGGSLIADAIKSGEQKTAEEVVEAVVDEKDGAVQEEPTSSNPFFNITGDDNFTDSEDEDEQGDGREEEEDDFQTAYEVLDMARILFTRKLQALSDSKGKSSAEDSDTRQLRERLADTHDLQADISLENERFQDAVKDTQDALALKLQLYPEESSLVAEGHYKLSLALEFASVKATRENKDGEAQVAEVDEEMREQAAREMELAIASCNLRISKEEAKMASMGEAEAKAQEKETADVKDMVTEMEQRLTDLRQPPTALGGLGPAGAPGTDEDALRGVLGAMLGESKADQAKRLQEATQNANDLTGMVKKKKPKPAAAEPVVEGKGKRKAEDVVEGATNGTANGKKVKFSEGTKTEDGDGEEPTLIADN</sequence>
<dbReference type="EMBL" id="CP090171">
    <property type="protein sequence ID" value="UJO22096.1"/>
    <property type="molecule type" value="Genomic_DNA"/>
</dbReference>
<dbReference type="Proteomes" id="UP000756132">
    <property type="component" value="Chromosome 9"/>
</dbReference>
<evidence type="ECO:0000256" key="2">
    <source>
        <dbReference type="ARBA" id="ARBA00022803"/>
    </source>
</evidence>
<feature type="compositionally biased region" description="Basic and acidic residues" evidence="3">
    <location>
        <begin position="440"/>
        <end position="450"/>
    </location>
</feature>
<dbReference type="InterPro" id="IPR011990">
    <property type="entry name" value="TPR-like_helical_dom_sf"/>
</dbReference>
<proteinExistence type="predicted"/>
<dbReference type="RefSeq" id="XP_047766462.1">
    <property type="nucleotide sequence ID" value="XM_047908368.1"/>
</dbReference>
<protein>
    <submittedName>
        <fullName evidence="5">NASP-related protein sim3</fullName>
    </submittedName>
</protein>
<reference evidence="5" key="1">
    <citation type="submission" date="2021-12" db="EMBL/GenBank/DDBJ databases">
        <authorList>
            <person name="Zaccaron A."/>
            <person name="Stergiopoulos I."/>
        </authorList>
    </citation>
    <scope>NUCLEOTIDE SEQUENCE</scope>
    <source>
        <strain evidence="5">Race5_Kim</strain>
    </source>
</reference>
<dbReference type="KEGG" id="ffu:CLAFUR5_09220"/>
<organism evidence="5 6">
    <name type="scientific">Passalora fulva</name>
    <name type="common">Tomato leaf mold</name>
    <name type="synonym">Cladosporium fulvum</name>
    <dbReference type="NCBI Taxonomy" id="5499"/>
    <lineage>
        <taxon>Eukaryota</taxon>
        <taxon>Fungi</taxon>
        <taxon>Dikarya</taxon>
        <taxon>Ascomycota</taxon>
        <taxon>Pezizomycotina</taxon>
        <taxon>Dothideomycetes</taxon>
        <taxon>Dothideomycetidae</taxon>
        <taxon>Mycosphaerellales</taxon>
        <taxon>Mycosphaerellaceae</taxon>
        <taxon>Fulvia</taxon>
    </lineage>
</organism>
<evidence type="ECO:0000256" key="3">
    <source>
        <dbReference type="SAM" id="MobiDB-lite"/>
    </source>
</evidence>
<dbReference type="GO" id="GO:0042393">
    <property type="term" value="F:histone binding"/>
    <property type="evidence" value="ECO:0007669"/>
    <property type="project" value="TreeGrafter"/>
</dbReference>
<feature type="region of interest" description="Disordered" evidence="3">
    <location>
        <begin position="150"/>
        <end position="191"/>
    </location>
</feature>
<dbReference type="InterPro" id="IPR019544">
    <property type="entry name" value="Tetratricopeptide_SHNi-TPR_dom"/>
</dbReference>
<dbReference type="Gene3D" id="1.25.40.10">
    <property type="entry name" value="Tetratricopeptide repeat domain"/>
    <property type="match status" value="1"/>
</dbReference>
<feature type="region of interest" description="Disordered" evidence="3">
    <location>
        <begin position="372"/>
        <end position="487"/>
    </location>
</feature>
<dbReference type="GO" id="GO:0006335">
    <property type="term" value="P:DNA replication-dependent chromatin assembly"/>
    <property type="evidence" value="ECO:0007669"/>
    <property type="project" value="TreeGrafter"/>
</dbReference>